<comment type="caution">
    <text evidence="2">The sequence shown here is derived from an EMBL/GenBank/DDBJ whole genome shotgun (WGS) entry which is preliminary data.</text>
</comment>
<feature type="transmembrane region" description="Helical" evidence="1">
    <location>
        <begin position="139"/>
        <end position="167"/>
    </location>
</feature>
<reference evidence="2 3" key="1">
    <citation type="journal article" date="2015" name="Nature">
        <title>rRNA introns, odd ribosomes, and small enigmatic genomes across a large radiation of phyla.</title>
        <authorList>
            <person name="Brown C.T."/>
            <person name="Hug L.A."/>
            <person name="Thomas B.C."/>
            <person name="Sharon I."/>
            <person name="Castelle C.J."/>
            <person name="Singh A."/>
            <person name="Wilkins M.J."/>
            <person name="Williams K.H."/>
            <person name="Banfield J.F."/>
        </authorList>
    </citation>
    <scope>NUCLEOTIDE SEQUENCE [LARGE SCALE GENOMIC DNA]</scope>
</reference>
<protein>
    <recommendedName>
        <fullName evidence="4">Glycerophosphoryl diester phosphodiesterase membrane domain-containing protein</fullName>
    </recommendedName>
</protein>
<organism evidence="2 3">
    <name type="scientific">Candidatus Uhrbacteria bacterium GW2011_GWC1_41_20</name>
    <dbReference type="NCBI Taxonomy" id="1618983"/>
    <lineage>
        <taxon>Bacteria</taxon>
        <taxon>Candidatus Uhriibacteriota</taxon>
    </lineage>
</organism>
<feature type="transmembrane region" description="Helical" evidence="1">
    <location>
        <begin position="182"/>
        <end position="205"/>
    </location>
</feature>
<feature type="transmembrane region" description="Helical" evidence="1">
    <location>
        <begin position="27"/>
        <end position="47"/>
    </location>
</feature>
<evidence type="ECO:0000256" key="1">
    <source>
        <dbReference type="SAM" id="Phobius"/>
    </source>
</evidence>
<proteinExistence type="predicted"/>
<feature type="transmembrane region" description="Helical" evidence="1">
    <location>
        <begin position="271"/>
        <end position="304"/>
    </location>
</feature>
<feature type="transmembrane region" description="Helical" evidence="1">
    <location>
        <begin position="90"/>
        <end position="118"/>
    </location>
</feature>
<gene>
    <name evidence="2" type="ORF">UU50_C0001G0015</name>
</gene>
<evidence type="ECO:0000313" key="2">
    <source>
        <dbReference type="EMBL" id="KKR99957.1"/>
    </source>
</evidence>
<dbReference type="EMBL" id="LCAW01000001">
    <property type="protein sequence ID" value="KKR99957.1"/>
    <property type="molecule type" value="Genomic_DNA"/>
</dbReference>
<keyword evidence="1" id="KW-0812">Transmembrane</keyword>
<evidence type="ECO:0008006" key="4">
    <source>
        <dbReference type="Google" id="ProtNLM"/>
    </source>
</evidence>
<keyword evidence="1" id="KW-0472">Membrane</keyword>
<feature type="transmembrane region" description="Helical" evidence="1">
    <location>
        <begin position="226"/>
        <end position="259"/>
    </location>
</feature>
<dbReference type="AlphaFoldDB" id="A0A0G0YHY4"/>
<name>A0A0G0YHY4_9BACT</name>
<sequence length="329" mass="37039">MSIAKSMNTYIKILKNAWEITLEQKQWWALAALAGLVYTGAVFNTLIRTFLHLQSADKLGTQQLAQISPFFSWVLSYARNMALLETPHLLLSISICILIFVLIVFIALVAQHMLLLFVSKGKKEHSWKSICKQLRHIHILRLFSINAIMKILFVIVIGCTTLALAWLSTSDSSLDALIRTGVFAIALPFAFFIEVFGMIALIGLVKKDASIGKTMVRAMSLLRNHWLVTFELSLILFIVNFITSAILFVILLCVAIIAGMIFEMTLLIGSYVLLSIITFLALLITTALVIIYAGAITTFNYAAWTQMCNYLERYSHFPALEHMLRKILK</sequence>
<keyword evidence="1" id="KW-1133">Transmembrane helix</keyword>
<evidence type="ECO:0000313" key="3">
    <source>
        <dbReference type="Proteomes" id="UP000033930"/>
    </source>
</evidence>
<accession>A0A0G0YHY4</accession>
<dbReference type="Proteomes" id="UP000033930">
    <property type="component" value="Unassembled WGS sequence"/>
</dbReference>